<organism evidence="2 3">
    <name type="scientific">Trueperella abortisuis</name>
    <dbReference type="NCBI Taxonomy" id="445930"/>
    <lineage>
        <taxon>Bacteria</taxon>
        <taxon>Bacillati</taxon>
        <taxon>Actinomycetota</taxon>
        <taxon>Actinomycetes</taxon>
        <taxon>Actinomycetales</taxon>
        <taxon>Actinomycetaceae</taxon>
        <taxon>Trueperella</taxon>
    </lineage>
</organism>
<dbReference type="Proteomes" id="UP001230145">
    <property type="component" value="Unassembled WGS sequence"/>
</dbReference>
<gene>
    <name evidence="2" type="ORF">J2S45_001803</name>
</gene>
<name>A0ABT9PK74_9ACTO</name>
<accession>A0ABT9PK74</accession>
<evidence type="ECO:0000313" key="3">
    <source>
        <dbReference type="Proteomes" id="UP001230145"/>
    </source>
</evidence>
<dbReference type="InterPro" id="IPR010093">
    <property type="entry name" value="SinI_DNA-bd"/>
</dbReference>
<sequence>MAQFPPSEPQFVTVAEVADLARVSRMTVYRMIHSGELPAVRVGGSYRVPKSAVDALLSGGMDQAQSRGA</sequence>
<dbReference type="EMBL" id="JAUSQL010000001">
    <property type="protein sequence ID" value="MDP9833124.1"/>
    <property type="molecule type" value="Genomic_DNA"/>
</dbReference>
<evidence type="ECO:0000259" key="1">
    <source>
        <dbReference type="Pfam" id="PF12728"/>
    </source>
</evidence>
<reference evidence="2 3" key="1">
    <citation type="submission" date="2023-07" db="EMBL/GenBank/DDBJ databases">
        <title>Sequencing the genomes of 1000 actinobacteria strains.</title>
        <authorList>
            <person name="Klenk H.-P."/>
        </authorList>
    </citation>
    <scope>NUCLEOTIDE SEQUENCE [LARGE SCALE GENOMIC DNA]</scope>
    <source>
        <strain evidence="2 3">DSM 19515</strain>
    </source>
</reference>
<dbReference type="NCBIfam" id="TIGR01764">
    <property type="entry name" value="excise"/>
    <property type="match status" value="1"/>
</dbReference>
<protein>
    <submittedName>
        <fullName evidence="2">Excisionase family DNA binding protein</fullName>
    </submittedName>
</protein>
<dbReference type="InterPro" id="IPR041657">
    <property type="entry name" value="HTH_17"/>
</dbReference>
<dbReference type="InterPro" id="IPR009061">
    <property type="entry name" value="DNA-bd_dom_put_sf"/>
</dbReference>
<dbReference type="SUPFAM" id="SSF46955">
    <property type="entry name" value="Putative DNA-binding domain"/>
    <property type="match status" value="1"/>
</dbReference>
<proteinExistence type="predicted"/>
<evidence type="ECO:0000313" key="2">
    <source>
        <dbReference type="EMBL" id="MDP9833124.1"/>
    </source>
</evidence>
<keyword evidence="3" id="KW-1185">Reference proteome</keyword>
<comment type="caution">
    <text evidence="2">The sequence shown here is derived from an EMBL/GenBank/DDBJ whole genome shotgun (WGS) entry which is preliminary data.</text>
</comment>
<feature type="domain" description="Helix-turn-helix" evidence="1">
    <location>
        <begin position="12"/>
        <end position="58"/>
    </location>
</feature>
<dbReference type="RefSeq" id="WP_270975596.1">
    <property type="nucleotide sequence ID" value="NZ_CP133407.1"/>
</dbReference>
<dbReference type="Pfam" id="PF12728">
    <property type="entry name" value="HTH_17"/>
    <property type="match status" value="1"/>
</dbReference>